<sequence length="126" mass="14155">MPQTQHQQHPQQLAVGYYFVQPQHQLLLMSHSAQQLHALDTTQRTVTPQQWLACYCRADQQKLLLAMQVVASLPQGQAIQCLLKLGSPSKGDLGMHLQHQLWRYDLNGIAMIIGAVSPCYYSSLSS</sequence>
<organism evidence="1 2">
    <name type="scientific">Idiomarina tyrosinivorans</name>
    <dbReference type="NCBI Taxonomy" id="1445662"/>
    <lineage>
        <taxon>Bacteria</taxon>
        <taxon>Pseudomonadati</taxon>
        <taxon>Pseudomonadota</taxon>
        <taxon>Gammaproteobacteria</taxon>
        <taxon>Alteromonadales</taxon>
        <taxon>Idiomarinaceae</taxon>
        <taxon>Idiomarina</taxon>
    </lineage>
</organism>
<gene>
    <name evidence="1" type="ORF">CWI84_10055</name>
</gene>
<keyword evidence="2" id="KW-1185">Reference proteome</keyword>
<accession>A0A432ZLP8</accession>
<name>A0A432ZLP8_9GAMM</name>
<dbReference type="AlphaFoldDB" id="A0A432ZLP8"/>
<evidence type="ECO:0000313" key="2">
    <source>
        <dbReference type="Proteomes" id="UP000287996"/>
    </source>
</evidence>
<proteinExistence type="predicted"/>
<protein>
    <submittedName>
        <fullName evidence="1">Uncharacterized protein</fullName>
    </submittedName>
</protein>
<dbReference type="Proteomes" id="UP000287996">
    <property type="component" value="Unassembled WGS sequence"/>
</dbReference>
<comment type="caution">
    <text evidence="1">The sequence shown here is derived from an EMBL/GenBank/DDBJ whole genome shotgun (WGS) entry which is preliminary data.</text>
</comment>
<dbReference type="EMBL" id="PIQH01000009">
    <property type="protein sequence ID" value="RUO78888.1"/>
    <property type="molecule type" value="Genomic_DNA"/>
</dbReference>
<reference evidence="1 2" key="1">
    <citation type="journal article" date="2011" name="Front. Microbiol.">
        <title>Genomic signatures of strain selection and enhancement in Bacillus atrophaeus var. globigii, a historical biowarfare simulant.</title>
        <authorList>
            <person name="Gibbons H.S."/>
            <person name="Broomall S.M."/>
            <person name="McNew L.A."/>
            <person name="Daligault H."/>
            <person name="Chapman C."/>
            <person name="Bruce D."/>
            <person name="Karavis M."/>
            <person name="Krepps M."/>
            <person name="McGregor P.A."/>
            <person name="Hong C."/>
            <person name="Park K.H."/>
            <person name="Akmal A."/>
            <person name="Feldman A."/>
            <person name="Lin J.S."/>
            <person name="Chang W.E."/>
            <person name="Higgs B.W."/>
            <person name="Demirev P."/>
            <person name="Lindquist J."/>
            <person name="Liem A."/>
            <person name="Fochler E."/>
            <person name="Read T.D."/>
            <person name="Tapia R."/>
            <person name="Johnson S."/>
            <person name="Bishop-Lilly K.A."/>
            <person name="Detter C."/>
            <person name="Han C."/>
            <person name="Sozhamannan S."/>
            <person name="Rosenzweig C.N."/>
            <person name="Skowronski E.W."/>
        </authorList>
    </citation>
    <scope>NUCLEOTIDE SEQUENCE [LARGE SCALE GENOMIC DNA]</scope>
    <source>
        <strain evidence="1 2">CC-PW-9</strain>
    </source>
</reference>
<evidence type="ECO:0000313" key="1">
    <source>
        <dbReference type="EMBL" id="RUO78888.1"/>
    </source>
</evidence>
<dbReference type="RefSeq" id="WP_126842458.1">
    <property type="nucleotide sequence ID" value="NZ_PIQH01000009.1"/>
</dbReference>